<dbReference type="SMART" id="SM00521">
    <property type="entry name" value="CBF"/>
    <property type="match status" value="1"/>
</dbReference>
<evidence type="ECO:0000256" key="2">
    <source>
        <dbReference type="ARBA" id="ARBA00023015"/>
    </source>
</evidence>
<organism evidence="10 11">
    <name type="scientific">Rehmannia glutinosa</name>
    <name type="common">Chinese foxglove</name>
    <dbReference type="NCBI Taxonomy" id="99300"/>
    <lineage>
        <taxon>Eukaryota</taxon>
        <taxon>Viridiplantae</taxon>
        <taxon>Streptophyta</taxon>
        <taxon>Embryophyta</taxon>
        <taxon>Tracheophyta</taxon>
        <taxon>Spermatophyta</taxon>
        <taxon>Magnoliopsida</taxon>
        <taxon>eudicotyledons</taxon>
        <taxon>Gunneridae</taxon>
        <taxon>Pentapetalae</taxon>
        <taxon>asterids</taxon>
        <taxon>lamiids</taxon>
        <taxon>Lamiales</taxon>
        <taxon>Orobanchaceae</taxon>
        <taxon>Rehmannieae</taxon>
        <taxon>Rehmannia</taxon>
    </lineage>
</organism>
<evidence type="ECO:0000256" key="5">
    <source>
        <dbReference type="ARBA" id="ARBA00023163"/>
    </source>
</evidence>
<dbReference type="Pfam" id="PF02045">
    <property type="entry name" value="CBFB_NFYA"/>
    <property type="match status" value="1"/>
</dbReference>
<evidence type="ECO:0000256" key="8">
    <source>
        <dbReference type="RuleBase" id="RU367155"/>
    </source>
</evidence>
<keyword evidence="4" id="KW-0010">Activator</keyword>
<comment type="caution">
    <text evidence="10">The sequence shown here is derived from an EMBL/GenBank/DDBJ whole genome shotgun (WGS) entry which is preliminary data.</text>
</comment>
<feature type="region of interest" description="Disordered" evidence="9">
    <location>
        <begin position="1"/>
        <end position="91"/>
    </location>
</feature>
<comment type="subunit">
    <text evidence="7">Heterotrimeric transcription factor composed of three components, NF-YA, NF-YB and NF-YC. NF-YB and NF-YC must interact and dimerize for NF-YA association and DNA binding.</text>
</comment>
<feature type="compositionally biased region" description="Basic residues" evidence="9">
    <location>
        <begin position="221"/>
        <end position="230"/>
    </location>
</feature>
<evidence type="ECO:0000256" key="4">
    <source>
        <dbReference type="ARBA" id="ARBA00023159"/>
    </source>
</evidence>
<comment type="similarity">
    <text evidence="8">Belongs to the NFYA/HAP2 subunit family.</text>
</comment>
<sequence>MQSKSKSIKEGESNPYNVANSTVYSDPWWNNTGYNSFSPAMMRGNASESSSQEQSVDGQSQSESGINEEDDDANKQSPSNTHLQPGSDRNYMREGQNVQQVPPTLHSRNDGSVTQALQLELVGHSVAFGTNPFDPYYGGMMAAYGQPLVPPHLYDMHHGRMPLQLEMAQEPVYVNAKQYKGIMRRRQSRAKAELEKKLIKVRKVVFGSFSIRCPPYLHESRHQHALRRQRGTGGRFAKKTDADASKGTGSIGSSDAERFLSESGGGNVPEARNLYDTDVGNFGKQTNLQEQAHQPSSEKTGRDSLQVRRGHLTVRLLCSELLAFPRLAGNSFLAVCILKLVEEKSSLSSFFSYYISSSLLYKSFSIRNGV</sequence>
<dbReference type="Proteomes" id="UP001318860">
    <property type="component" value="Unassembled WGS sequence"/>
</dbReference>
<comment type="subcellular location">
    <subcellularLocation>
        <location evidence="1 8">Nucleus</location>
    </subcellularLocation>
</comment>
<dbReference type="InterPro" id="IPR018362">
    <property type="entry name" value="CCAAT-binding_factor_CS"/>
</dbReference>
<feature type="compositionally biased region" description="Polar residues" evidence="9">
    <location>
        <begin position="46"/>
        <end position="65"/>
    </location>
</feature>
<keyword evidence="6 8" id="KW-0539">Nucleus</keyword>
<dbReference type="EMBL" id="JABTTQ020000001">
    <property type="protein sequence ID" value="KAK6164123.1"/>
    <property type="molecule type" value="Genomic_DNA"/>
</dbReference>
<comment type="function">
    <text evidence="8">Component of the sequence-specific heterotrimeric transcription factor (NF-Y) which specifically recognizes a 5'-CCAAT-3' box motif found in the promoters of its target genes.</text>
</comment>
<evidence type="ECO:0000256" key="1">
    <source>
        <dbReference type="ARBA" id="ARBA00004123"/>
    </source>
</evidence>
<dbReference type="PANTHER" id="PTHR12632">
    <property type="entry name" value="TRANSCRIPTION FACTOR NF-Y ALPHA-RELATED"/>
    <property type="match status" value="1"/>
</dbReference>
<keyword evidence="5 8" id="KW-0804">Transcription</keyword>
<keyword evidence="11" id="KW-1185">Reference proteome</keyword>
<keyword evidence="3 8" id="KW-0238">DNA-binding</keyword>
<accession>A0ABR0XYH4</accession>
<protein>
    <recommendedName>
        <fullName evidence="8">Nuclear transcription factor Y subunit</fullName>
    </recommendedName>
</protein>
<dbReference type="PROSITE" id="PS00686">
    <property type="entry name" value="NFYA_HAP2_1"/>
    <property type="match status" value="1"/>
</dbReference>
<feature type="compositionally biased region" description="Polar residues" evidence="9">
    <location>
        <begin position="14"/>
        <end position="38"/>
    </location>
</feature>
<name>A0ABR0XYH4_REHGL</name>
<feature type="region of interest" description="Disordered" evidence="9">
    <location>
        <begin position="220"/>
        <end position="270"/>
    </location>
</feature>
<dbReference type="PROSITE" id="PS51152">
    <property type="entry name" value="NFYA_HAP2_2"/>
    <property type="match status" value="1"/>
</dbReference>
<evidence type="ECO:0000256" key="7">
    <source>
        <dbReference type="ARBA" id="ARBA00025911"/>
    </source>
</evidence>
<reference evidence="10 11" key="1">
    <citation type="journal article" date="2021" name="Comput. Struct. Biotechnol. J.">
        <title>De novo genome assembly of the potent medicinal plant Rehmannia glutinosa using nanopore technology.</title>
        <authorList>
            <person name="Ma L."/>
            <person name="Dong C."/>
            <person name="Song C."/>
            <person name="Wang X."/>
            <person name="Zheng X."/>
            <person name="Niu Y."/>
            <person name="Chen S."/>
            <person name="Feng W."/>
        </authorList>
    </citation>
    <scope>NUCLEOTIDE SEQUENCE [LARGE SCALE GENOMIC DNA]</scope>
    <source>
        <strain evidence="10">DH-2019</strain>
    </source>
</reference>
<dbReference type="Gene3D" id="6.10.250.2430">
    <property type="match status" value="1"/>
</dbReference>
<proteinExistence type="inferred from homology"/>
<evidence type="ECO:0000313" key="11">
    <source>
        <dbReference type="Proteomes" id="UP001318860"/>
    </source>
</evidence>
<evidence type="ECO:0000256" key="9">
    <source>
        <dbReference type="SAM" id="MobiDB-lite"/>
    </source>
</evidence>
<keyword evidence="2 8" id="KW-0805">Transcription regulation</keyword>
<evidence type="ECO:0000256" key="3">
    <source>
        <dbReference type="ARBA" id="ARBA00023125"/>
    </source>
</evidence>
<evidence type="ECO:0000256" key="6">
    <source>
        <dbReference type="ARBA" id="ARBA00023242"/>
    </source>
</evidence>
<feature type="compositionally biased region" description="Polar residues" evidence="9">
    <location>
        <begin position="75"/>
        <end position="84"/>
    </location>
</feature>
<evidence type="ECO:0000313" key="10">
    <source>
        <dbReference type="EMBL" id="KAK6164123.1"/>
    </source>
</evidence>
<dbReference type="InterPro" id="IPR001289">
    <property type="entry name" value="NFYA"/>
</dbReference>
<gene>
    <name evidence="10" type="ORF">DH2020_000987</name>
</gene>